<sequence length="270" mass="30027">MRKLAASVAVLATLGGVGLGLINGIRNTTVQKAEKPKTLTIRKVEQSAEPAEVKNYKLVSPQNIIAAYRRPFNWQKGKRVMLLGQVDSMGRATGAHIQVTEKDLPKEERQAYLTVNPAGWHNYKFKYKGKTVWLMNRGHLVGYQFSGLNDVRENLIAETAYLNQGAVDGMDDKNQKAMLYYENGLRKWLEKNPGASLDYAVTPAYKGKNLVASYVILSYTGYSKSGKRMTIKLGSKYEQTKNKETSVVLENKSPQASINYAAGTAKVKNN</sequence>
<dbReference type="GO" id="GO:0003676">
    <property type="term" value="F:nucleic acid binding"/>
    <property type="evidence" value="ECO:0007669"/>
    <property type="project" value="InterPro"/>
</dbReference>
<dbReference type="GO" id="GO:0016787">
    <property type="term" value="F:hydrolase activity"/>
    <property type="evidence" value="ECO:0007669"/>
    <property type="project" value="InterPro"/>
</dbReference>
<accession>A0AAW5YXR4</accession>
<keyword evidence="2" id="KW-0378">Hydrolase</keyword>
<comment type="caution">
    <text evidence="2">The sequence shown here is derived from an EMBL/GenBank/DDBJ whole genome shotgun (WGS) entry which is preliminary data.</text>
</comment>
<dbReference type="Pfam" id="PF13930">
    <property type="entry name" value="Endonuclea_NS_2"/>
    <property type="match status" value="1"/>
</dbReference>
<dbReference type="SMART" id="SM00892">
    <property type="entry name" value="Endonuclease_NS"/>
    <property type="match status" value="1"/>
</dbReference>
<dbReference type="InterPro" id="IPR044927">
    <property type="entry name" value="Endonuclea_NS_2"/>
</dbReference>
<evidence type="ECO:0000259" key="1">
    <source>
        <dbReference type="SMART" id="SM00892"/>
    </source>
</evidence>
<dbReference type="Proteomes" id="UP001210502">
    <property type="component" value="Unassembled WGS sequence"/>
</dbReference>
<keyword evidence="2" id="KW-0540">Nuclease</keyword>
<proteinExistence type="predicted"/>
<evidence type="ECO:0000313" key="2">
    <source>
        <dbReference type="EMBL" id="MDA3767993.1"/>
    </source>
</evidence>
<dbReference type="EMBL" id="JAQIEY010000014">
    <property type="protein sequence ID" value="MDA3767993.1"/>
    <property type="molecule type" value="Genomic_DNA"/>
</dbReference>
<reference evidence="2" key="1">
    <citation type="submission" date="2023-01" db="EMBL/GenBank/DDBJ databases">
        <title>Sequencing of the bacterial strains from artisanal fermented milk Matsoni.</title>
        <authorList>
            <person name="Rozman V."/>
            <person name="Accetto T."/>
            <person name="Bogovic Matijasic B."/>
        </authorList>
    </citation>
    <scope>NUCLEOTIDE SEQUENCE</scope>
    <source>
        <strain evidence="2">Lbl333</strain>
    </source>
</reference>
<dbReference type="InterPro" id="IPR044929">
    <property type="entry name" value="DNA/RNA_non-sp_Endonuclease_sf"/>
</dbReference>
<dbReference type="GO" id="GO:0046872">
    <property type="term" value="F:metal ion binding"/>
    <property type="evidence" value="ECO:0007669"/>
    <property type="project" value="InterPro"/>
</dbReference>
<dbReference type="Gene3D" id="3.40.570.10">
    <property type="entry name" value="Extracellular Endonuclease, subunit A"/>
    <property type="match status" value="1"/>
</dbReference>
<evidence type="ECO:0000313" key="3">
    <source>
        <dbReference type="Proteomes" id="UP001210502"/>
    </source>
</evidence>
<dbReference type="InterPro" id="IPR001604">
    <property type="entry name" value="Endo_G_ENPP1-like_dom"/>
</dbReference>
<keyword evidence="2" id="KW-0255">Endonuclease</keyword>
<feature type="domain" description="DNA/RNA non-specific endonuclease/pyrophosphatase/phosphodiesterase" evidence="1">
    <location>
        <begin position="75"/>
        <end position="267"/>
    </location>
</feature>
<name>A0AAW5YXR4_9LACO</name>
<protein>
    <submittedName>
        <fullName evidence="2">DNA/RNA non-specific endonuclease</fullName>
    </submittedName>
</protein>
<gene>
    <name evidence="2" type="ORF">PF586_05895</name>
</gene>
<dbReference type="RefSeq" id="WP_271024555.1">
    <property type="nucleotide sequence ID" value="NZ_JAQIEY010000014.1"/>
</dbReference>
<organism evidence="2 3">
    <name type="scientific">Lactobacillus delbrueckii</name>
    <dbReference type="NCBI Taxonomy" id="1584"/>
    <lineage>
        <taxon>Bacteria</taxon>
        <taxon>Bacillati</taxon>
        <taxon>Bacillota</taxon>
        <taxon>Bacilli</taxon>
        <taxon>Lactobacillales</taxon>
        <taxon>Lactobacillaceae</taxon>
        <taxon>Lactobacillus</taxon>
    </lineage>
</organism>
<dbReference type="GO" id="GO:0004519">
    <property type="term" value="F:endonuclease activity"/>
    <property type="evidence" value="ECO:0007669"/>
    <property type="project" value="UniProtKB-KW"/>
</dbReference>
<dbReference type="AlphaFoldDB" id="A0AAW5YXR4"/>